<dbReference type="AlphaFoldDB" id="A0AAV7VYP4"/>
<name>A0AAV7VYP4_PLEWA</name>
<dbReference type="EMBL" id="JANPWB010000002">
    <property type="protein sequence ID" value="KAJ1206794.1"/>
    <property type="molecule type" value="Genomic_DNA"/>
</dbReference>
<keyword evidence="3" id="KW-1185">Reference proteome</keyword>
<proteinExistence type="predicted"/>
<sequence>MSPAPPSQVHHSPQSCSTVPIPAGIGTSGAFKRRATVAAAHCRAGPKVGAAVWARAAPPDSLRISARRAWQLSCKTLARDQAVQWSRPTGREASRTCQDSRPLRHRRACSSSGPARGSFARPEATTSAPRPQAPTASSIQGGRET</sequence>
<feature type="region of interest" description="Disordered" evidence="1">
    <location>
        <begin position="81"/>
        <end position="145"/>
    </location>
</feature>
<organism evidence="2 3">
    <name type="scientific">Pleurodeles waltl</name>
    <name type="common">Iberian ribbed newt</name>
    <dbReference type="NCBI Taxonomy" id="8319"/>
    <lineage>
        <taxon>Eukaryota</taxon>
        <taxon>Metazoa</taxon>
        <taxon>Chordata</taxon>
        <taxon>Craniata</taxon>
        <taxon>Vertebrata</taxon>
        <taxon>Euteleostomi</taxon>
        <taxon>Amphibia</taxon>
        <taxon>Batrachia</taxon>
        <taxon>Caudata</taxon>
        <taxon>Salamandroidea</taxon>
        <taxon>Salamandridae</taxon>
        <taxon>Pleurodelinae</taxon>
        <taxon>Pleurodeles</taxon>
    </lineage>
</organism>
<evidence type="ECO:0000313" key="2">
    <source>
        <dbReference type="EMBL" id="KAJ1206794.1"/>
    </source>
</evidence>
<feature type="compositionally biased region" description="Polar residues" evidence="1">
    <location>
        <begin position="124"/>
        <end position="145"/>
    </location>
</feature>
<protein>
    <submittedName>
        <fullName evidence="2">Uncharacterized protein</fullName>
    </submittedName>
</protein>
<evidence type="ECO:0000256" key="1">
    <source>
        <dbReference type="SAM" id="MobiDB-lite"/>
    </source>
</evidence>
<feature type="compositionally biased region" description="Polar residues" evidence="1">
    <location>
        <begin position="9"/>
        <end position="18"/>
    </location>
</feature>
<evidence type="ECO:0000313" key="3">
    <source>
        <dbReference type="Proteomes" id="UP001066276"/>
    </source>
</evidence>
<dbReference type="Proteomes" id="UP001066276">
    <property type="component" value="Chromosome 1_2"/>
</dbReference>
<reference evidence="2" key="1">
    <citation type="journal article" date="2022" name="bioRxiv">
        <title>Sequencing and chromosome-scale assembly of the giantPleurodeles waltlgenome.</title>
        <authorList>
            <person name="Brown T."/>
            <person name="Elewa A."/>
            <person name="Iarovenko S."/>
            <person name="Subramanian E."/>
            <person name="Araus A.J."/>
            <person name="Petzold A."/>
            <person name="Susuki M."/>
            <person name="Suzuki K.-i.T."/>
            <person name="Hayashi T."/>
            <person name="Toyoda A."/>
            <person name="Oliveira C."/>
            <person name="Osipova E."/>
            <person name="Leigh N.D."/>
            <person name="Simon A."/>
            <person name="Yun M.H."/>
        </authorList>
    </citation>
    <scope>NUCLEOTIDE SEQUENCE</scope>
    <source>
        <strain evidence="2">20211129_DDA</strain>
        <tissue evidence="2">Liver</tissue>
    </source>
</reference>
<accession>A0AAV7VYP4</accession>
<feature type="region of interest" description="Disordered" evidence="1">
    <location>
        <begin position="1"/>
        <end position="27"/>
    </location>
</feature>
<gene>
    <name evidence="2" type="ORF">NDU88_002192</name>
</gene>
<comment type="caution">
    <text evidence="2">The sequence shown here is derived from an EMBL/GenBank/DDBJ whole genome shotgun (WGS) entry which is preliminary data.</text>
</comment>